<dbReference type="EMBL" id="AZNH01000019">
    <property type="protein sequence ID" value="KID86827.1"/>
    <property type="molecule type" value="Genomic_DNA"/>
</dbReference>
<dbReference type="HOGENOM" id="CLU_871790_0_0_1"/>
<comment type="caution">
    <text evidence="2">The sequence shown here is derived from an EMBL/GenBank/DDBJ whole genome shotgun (WGS) entry which is preliminary data.</text>
</comment>
<feature type="compositionally biased region" description="Low complexity" evidence="1">
    <location>
        <begin position="56"/>
        <end position="71"/>
    </location>
</feature>
<feature type="region of interest" description="Disordered" evidence="1">
    <location>
        <begin position="1"/>
        <end position="80"/>
    </location>
</feature>
<sequence length="319" mass="35956">MVAGLIRRHRSQRRRYNRVHPRQTTLQHHRRDIKTTRDSAPKTKTPDRRPYIPFIQSRPPSHQPSQPCSHSQPPPTRHDASSQIALLGLLLKPAPVHAEPPSRPGQPANHPPGAHGPHDPPSAQALQTPRGPGGGDAGPHAKIRPVVHLELAPVLQQPPAPVLPLDQLPAVHAPGQRGRADPQPPERAGRRRPQDAVRDQGRRPPGSSPRRHRLPRGRDAQPGERSRRQRAREHVRREDDVRHRLVLCVRRVREVARHYVLRIVVRLSQISWVAMREEIASEVERGGMRGRGTRPWTLDLFVPRTMTDDERAGGSTFMT</sequence>
<feature type="region of interest" description="Disordered" evidence="1">
    <location>
        <begin position="172"/>
        <end position="237"/>
    </location>
</feature>
<feature type="region of interest" description="Disordered" evidence="1">
    <location>
        <begin position="95"/>
        <end position="141"/>
    </location>
</feature>
<dbReference type="Proteomes" id="UP000031192">
    <property type="component" value="Unassembled WGS sequence"/>
</dbReference>
<reference evidence="2 3" key="1">
    <citation type="journal article" date="2014" name="Proc. Natl. Acad. Sci. U.S.A.">
        <title>Trajectory and genomic determinants of fungal-pathogen speciation and host adaptation.</title>
        <authorList>
            <person name="Hu X."/>
            <person name="Xiao G."/>
            <person name="Zheng P."/>
            <person name="Shang Y."/>
            <person name="Su Y."/>
            <person name="Zhang X."/>
            <person name="Liu X."/>
            <person name="Zhan S."/>
            <person name="St Leger R.J."/>
            <person name="Wang C."/>
        </authorList>
    </citation>
    <scope>NUCLEOTIDE SEQUENCE [LARGE SCALE GENOMIC DNA]</scope>
    <source>
        <strain evidence="2 3">ARSEF 977</strain>
    </source>
</reference>
<proteinExistence type="predicted"/>
<gene>
    <name evidence="2" type="ORF">MGU_05956</name>
</gene>
<organism evidence="2 3">
    <name type="scientific">Metarhizium guizhouense (strain ARSEF 977)</name>
    <dbReference type="NCBI Taxonomy" id="1276136"/>
    <lineage>
        <taxon>Eukaryota</taxon>
        <taxon>Fungi</taxon>
        <taxon>Dikarya</taxon>
        <taxon>Ascomycota</taxon>
        <taxon>Pezizomycotina</taxon>
        <taxon>Sordariomycetes</taxon>
        <taxon>Hypocreomycetidae</taxon>
        <taxon>Hypocreales</taxon>
        <taxon>Clavicipitaceae</taxon>
        <taxon>Metarhizium</taxon>
    </lineage>
</organism>
<accession>A0A0B4H453</accession>
<evidence type="ECO:0000313" key="3">
    <source>
        <dbReference type="Proteomes" id="UP000031192"/>
    </source>
</evidence>
<feature type="compositionally biased region" description="Basic and acidic residues" evidence="1">
    <location>
        <begin position="33"/>
        <end position="50"/>
    </location>
</feature>
<keyword evidence="3" id="KW-1185">Reference proteome</keyword>
<feature type="compositionally biased region" description="Basic residues" evidence="1">
    <location>
        <begin position="1"/>
        <end position="32"/>
    </location>
</feature>
<evidence type="ECO:0000256" key="1">
    <source>
        <dbReference type="SAM" id="MobiDB-lite"/>
    </source>
</evidence>
<feature type="compositionally biased region" description="Low complexity" evidence="1">
    <location>
        <begin position="105"/>
        <end position="115"/>
    </location>
</feature>
<evidence type="ECO:0000313" key="2">
    <source>
        <dbReference type="EMBL" id="KID86827.1"/>
    </source>
</evidence>
<feature type="compositionally biased region" description="Basic and acidic residues" evidence="1">
    <location>
        <begin position="192"/>
        <end position="202"/>
    </location>
</feature>
<feature type="compositionally biased region" description="Basic and acidic residues" evidence="1">
    <location>
        <begin position="216"/>
        <end position="226"/>
    </location>
</feature>
<dbReference type="AlphaFoldDB" id="A0A0B4H453"/>
<protein>
    <submittedName>
        <fullName evidence="2">Uncharacterized protein</fullName>
    </submittedName>
</protein>
<name>A0A0B4H453_METGA</name>